<dbReference type="Gene3D" id="4.10.1110.10">
    <property type="entry name" value="AN1-like Zinc finger"/>
    <property type="match status" value="2"/>
</dbReference>
<dbReference type="PANTHER" id="PTHR14677:SF20">
    <property type="entry name" value="ZINC FINGER AN1-TYPE CONTAINING 2A-RELATED"/>
    <property type="match status" value="1"/>
</dbReference>
<proteinExistence type="predicted"/>
<gene>
    <name evidence="5" type="ORF">J3R30DRAFT_3279606</name>
</gene>
<sequence length="299" mass="33236">MSELLNVGNRCFMCSQIDFLSTSCPSCHNKFCKDHIQATAHSCLAAHHNDSALESFTKLQRCASNGCKNPSLNASSTLSGMPTCATCQGSFCAKHREPASHNCSSKGGAAEPVRNEAARALLAKNFTSSKSVVKRRTPAYPTDPAKLAQFRKFELMKLRQRASPLDPRNQKSEMPVDKRRFFKANLDGKPSQDLWIEKVWRTQFSKVVTIYAILFAFLYQSVTAGKVFDLLVAHLGISVGVGTIIIKRCALSNIKNFHQQDYQLFKVFNKAQHPELLLYEHPLAAQVEDGGELVLLDKV</sequence>
<dbReference type="SUPFAM" id="SSF118310">
    <property type="entry name" value="AN1-like Zinc finger"/>
    <property type="match status" value="2"/>
</dbReference>
<dbReference type="GO" id="GO:0005737">
    <property type="term" value="C:cytoplasm"/>
    <property type="evidence" value="ECO:0007669"/>
    <property type="project" value="TreeGrafter"/>
</dbReference>
<dbReference type="SMART" id="SM00154">
    <property type="entry name" value="ZnF_AN1"/>
    <property type="match status" value="2"/>
</dbReference>
<feature type="domain" description="AN1-type" evidence="4">
    <location>
        <begin position="11"/>
        <end position="48"/>
    </location>
</feature>
<evidence type="ECO:0000256" key="1">
    <source>
        <dbReference type="ARBA" id="ARBA00022723"/>
    </source>
</evidence>
<dbReference type="Pfam" id="PF01428">
    <property type="entry name" value="zf-AN1"/>
    <property type="match status" value="1"/>
</dbReference>
<protein>
    <recommendedName>
        <fullName evidence="4">AN1-type domain-containing protein</fullName>
    </recommendedName>
</protein>
<keyword evidence="1" id="KW-0479">Metal-binding</keyword>
<dbReference type="InterPro" id="IPR035896">
    <property type="entry name" value="AN1-like_Znf"/>
</dbReference>
<keyword evidence="6" id="KW-1185">Reference proteome</keyword>
<dbReference type="OrthoDB" id="431929at2759"/>
<dbReference type="PANTHER" id="PTHR14677">
    <property type="entry name" value="ARSENITE INDUCUBLE RNA ASSOCIATED PROTEIN AIP-1-RELATED"/>
    <property type="match status" value="1"/>
</dbReference>
<dbReference type="InterPro" id="IPR000058">
    <property type="entry name" value="Znf_AN1"/>
</dbReference>
<feature type="domain" description="AN1-type" evidence="4">
    <location>
        <begin position="67"/>
        <end position="108"/>
    </location>
</feature>
<dbReference type="Proteomes" id="UP001150266">
    <property type="component" value="Unassembled WGS sequence"/>
</dbReference>
<organism evidence="5 6">
    <name type="scientific">Lentinula aciculospora</name>
    <dbReference type="NCBI Taxonomy" id="153920"/>
    <lineage>
        <taxon>Eukaryota</taxon>
        <taxon>Fungi</taxon>
        <taxon>Dikarya</taxon>
        <taxon>Basidiomycota</taxon>
        <taxon>Agaricomycotina</taxon>
        <taxon>Agaricomycetes</taxon>
        <taxon>Agaricomycetidae</taxon>
        <taxon>Agaricales</taxon>
        <taxon>Marasmiineae</taxon>
        <taxon>Omphalotaceae</taxon>
        <taxon>Lentinula</taxon>
    </lineage>
</organism>
<keyword evidence="3" id="KW-0862">Zinc</keyword>
<evidence type="ECO:0000313" key="5">
    <source>
        <dbReference type="EMBL" id="KAJ4488266.1"/>
    </source>
</evidence>
<evidence type="ECO:0000313" key="6">
    <source>
        <dbReference type="Proteomes" id="UP001150266"/>
    </source>
</evidence>
<evidence type="ECO:0000256" key="3">
    <source>
        <dbReference type="ARBA" id="ARBA00022833"/>
    </source>
</evidence>
<evidence type="ECO:0000259" key="4">
    <source>
        <dbReference type="SMART" id="SM00154"/>
    </source>
</evidence>
<comment type="caution">
    <text evidence="5">The sequence shown here is derived from an EMBL/GenBank/DDBJ whole genome shotgun (WGS) entry which is preliminary data.</text>
</comment>
<dbReference type="EMBL" id="JAOTPV010000002">
    <property type="protein sequence ID" value="KAJ4488266.1"/>
    <property type="molecule type" value="Genomic_DNA"/>
</dbReference>
<dbReference type="GO" id="GO:0008270">
    <property type="term" value="F:zinc ion binding"/>
    <property type="evidence" value="ECO:0007669"/>
    <property type="project" value="UniProtKB-KW"/>
</dbReference>
<evidence type="ECO:0000256" key="2">
    <source>
        <dbReference type="ARBA" id="ARBA00022771"/>
    </source>
</evidence>
<name>A0A9W9ASK1_9AGAR</name>
<reference evidence="5" key="1">
    <citation type="submission" date="2022-08" db="EMBL/GenBank/DDBJ databases">
        <title>A Global Phylogenomic Analysis of the Shiitake Genus Lentinula.</title>
        <authorList>
            <consortium name="DOE Joint Genome Institute"/>
            <person name="Sierra-Patev S."/>
            <person name="Min B."/>
            <person name="Naranjo-Ortiz M."/>
            <person name="Looney B."/>
            <person name="Konkel Z."/>
            <person name="Slot J.C."/>
            <person name="Sakamoto Y."/>
            <person name="Steenwyk J.L."/>
            <person name="Rokas A."/>
            <person name="Carro J."/>
            <person name="Camarero S."/>
            <person name="Ferreira P."/>
            <person name="Molpeceres G."/>
            <person name="Ruiz-Duenas F.J."/>
            <person name="Serrano A."/>
            <person name="Henrissat B."/>
            <person name="Drula E."/>
            <person name="Hughes K.W."/>
            <person name="Mata J.L."/>
            <person name="Ishikawa N.K."/>
            <person name="Vargas-Isla R."/>
            <person name="Ushijima S."/>
            <person name="Smith C.A."/>
            <person name="Ahrendt S."/>
            <person name="Andreopoulos W."/>
            <person name="He G."/>
            <person name="Labutti K."/>
            <person name="Lipzen A."/>
            <person name="Ng V."/>
            <person name="Riley R."/>
            <person name="Sandor L."/>
            <person name="Barry K."/>
            <person name="Martinez A.T."/>
            <person name="Xiao Y."/>
            <person name="Gibbons J.G."/>
            <person name="Terashima K."/>
            <person name="Grigoriev I.V."/>
            <person name="Hibbett D.S."/>
        </authorList>
    </citation>
    <scope>NUCLEOTIDE SEQUENCE</scope>
    <source>
        <strain evidence="5">JLM2183</strain>
    </source>
</reference>
<keyword evidence="2" id="KW-0863">Zinc-finger</keyword>
<dbReference type="AlphaFoldDB" id="A0A9W9ASK1"/>
<accession>A0A9W9ASK1</accession>